<dbReference type="AlphaFoldDB" id="A0A9W6ZQI2"/>
<name>A0A9W6ZQI2_9STRA</name>
<organism evidence="2 3">
    <name type="scientific">Triparma retinervis</name>
    <dbReference type="NCBI Taxonomy" id="2557542"/>
    <lineage>
        <taxon>Eukaryota</taxon>
        <taxon>Sar</taxon>
        <taxon>Stramenopiles</taxon>
        <taxon>Ochrophyta</taxon>
        <taxon>Bolidophyceae</taxon>
        <taxon>Parmales</taxon>
        <taxon>Triparmaceae</taxon>
        <taxon>Triparma</taxon>
    </lineage>
</organism>
<feature type="region of interest" description="Disordered" evidence="1">
    <location>
        <begin position="445"/>
        <end position="470"/>
    </location>
</feature>
<evidence type="ECO:0000313" key="2">
    <source>
        <dbReference type="EMBL" id="GMH54145.1"/>
    </source>
</evidence>
<keyword evidence="3" id="KW-1185">Reference proteome</keyword>
<dbReference type="OrthoDB" id="10545312at2759"/>
<protein>
    <submittedName>
        <fullName evidence="2">Uncharacterized protein</fullName>
    </submittedName>
</protein>
<dbReference type="EMBL" id="BRXZ01003405">
    <property type="protein sequence ID" value="GMH54145.1"/>
    <property type="molecule type" value="Genomic_DNA"/>
</dbReference>
<accession>A0A9W6ZQI2</accession>
<sequence>MILKHSKDIQKPLEEQSYGLFDNLPLSYIVPPTPNKVPLYNACKSTSFPTALLAQTGYEVLAFILEPSISFPSSCTVVGGCAVIANVDKMDCQRIECTAGEAIMGSEEWGTPMFIDPMLFTADKPLLDEGSSPLPSPPPSQLTFSQYTAMSPQTKASFLLHSPLFNPYTVPRVRYASTKCGTSAVEGFLKVMLDATVRKAVEGGKGGREGGTKGLASRKQFAADMRDSAVRKNEAGLGKAWNEEFEFLRALQSDPTREERDILNDKDEWYERRRLKMGEVSNIESLLEGTGLEFSTPFPHPPRSLSNLPSPTTNEARMAVIFNSAGTVIRHYLPMVSKALGAAKGDRGLIQLVHVNVEGRIMELIQNPDSTDVSDLQTVTSMLPTIEDEVMKGSLISDHYECSEVRYGRLRGDWEKFEVWVQKSAAAFNVNERVSREVGERCSAMRRKEEDYGSPGSERKRRKVEGGGEEVSPLVERGGEIYVWIKEPVKI</sequence>
<evidence type="ECO:0000313" key="3">
    <source>
        <dbReference type="Proteomes" id="UP001165082"/>
    </source>
</evidence>
<proteinExistence type="predicted"/>
<dbReference type="Proteomes" id="UP001165082">
    <property type="component" value="Unassembled WGS sequence"/>
</dbReference>
<evidence type="ECO:0000256" key="1">
    <source>
        <dbReference type="SAM" id="MobiDB-lite"/>
    </source>
</evidence>
<gene>
    <name evidence="2" type="ORF">TrRE_jg1069</name>
</gene>
<comment type="caution">
    <text evidence="2">The sequence shown here is derived from an EMBL/GenBank/DDBJ whole genome shotgun (WGS) entry which is preliminary data.</text>
</comment>
<reference evidence="2" key="1">
    <citation type="submission" date="2022-07" db="EMBL/GenBank/DDBJ databases">
        <title>Genome analysis of Parmales, a sister group of diatoms, reveals the evolutionary specialization of diatoms from phago-mixotrophs to photoautotrophs.</title>
        <authorList>
            <person name="Ban H."/>
            <person name="Sato S."/>
            <person name="Yoshikawa S."/>
            <person name="Kazumasa Y."/>
            <person name="Nakamura Y."/>
            <person name="Ichinomiya M."/>
            <person name="Saitoh K."/>
            <person name="Sato N."/>
            <person name="Blanc-Mathieu R."/>
            <person name="Endo H."/>
            <person name="Kuwata A."/>
            <person name="Ogata H."/>
        </authorList>
    </citation>
    <scope>NUCLEOTIDE SEQUENCE</scope>
</reference>